<dbReference type="PROSITE" id="PS00107">
    <property type="entry name" value="PROTEIN_KINASE_ATP"/>
    <property type="match status" value="1"/>
</dbReference>
<dbReference type="Pfam" id="PF00069">
    <property type="entry name" value="Pkinase"/>
    <property type="match status" value="1"/>
</dbReference>
<keyword evidence="7 15" id="KW-0547">Nucleotide-binding</keyword>
<comment type="catalytic activity">
    <reaction evidence="11">
        <text>L-threonyl-[protein] + ATP = O-phospho-L-threonyl-[protein] + ADP + H(+)</text>
        <dbReference type="Rhea" id="RHEA:46608"/>
        <dbReference type="Rhea" id="RHEA-COMP:11060"/>
        <dbReference type="Rhea" id="RHEA-COMP:11605"/>
        <dbReference type="ChEBI" id="CHEBI:15378"/>
        <dbReference type="ChEBI" id="CHEBI:30013"/>
        <dbReference type="ChEBI" id="CHEBI:30616"/>
        <dbReference type="ChEBI" id="CHEBI:61977"/>
        <dbReference type="ChEBI" id="CHEBI:456216"/>
        <dbReference type="EC" id="2.7.11.1"/>
    </reaction>
</comment>
<evidence type="ECO:0000256" key="9">
    <source>
        <dbReference type="ARBA" id="ARBA00022840"/>
    </source>
</evidence>
<dbReference type="GO" id="GO:0043066">
    <property type="term" value="P:negative regulation of apoptotic process"/>
    <property type="evidence" value="ECO:0007669"/>
    <property type="project" value="InterPro"/>
</dbReference>
<dbReference type="GO" id="GO:0005524">
    <property type="term" value="F:ATP binding"/>
    <property type="evidence" value="ECO:0007669"/>
    <property type="project" value="UniProtKB-UniRule"/>
</dbReference>
<dbReference type="SMART" id="SM00220">
    <property type="entry name" value="S_TKc"/>
    <property type="match status" value="1"/>
</dbReference>
<evidence type="ECO:0000256" key="4">
    <source>
        <dbReference type="ARBA" id="ARBA00022527"/>
    </source>
</evidence>
<dbReference type="InterPro" id="IPR000719">
    <property type="entry name" value="Prot_kinase_dom"/>
</dbReference>
<dbReference type="eggNOG" id="KOG0583">
    <property type="taxonomic scope" value="Eukaryota"/>
</dbReference>
<dbReference type="STRING" id="136037.A0A067RFR1"/>
<evidence type="ECO:0000256" key="8">
    <source>
        <dbReference type="ARBA" id="ARBA00022777"/>
    </source>
</evidence>
<name>A0A067RFR1_ZOONE</name>
<keyword evidence="4 16" id="KW-0723">Serine/threonine-protein kinase</keyword>
<evidence type="ECO:0000256" key="16">
    <source>
        <dbReference type="RuleBase" id="RU000304"/>
    </source>
</evidence>
<evidence type="ECO:0000256" key="7">
    <source>
        <dbReference type="ARBA" id="ARBA00022741"/>
    </source>
</evidence>
<dbReference type="InterPro" id="IPR017348">
    <property type="entry name" value="PIM1/2/3"/>
</dbReference>
<dbReference type="Gene3D" id="3.30.200.20">
    <property type="entry name" value="Phosphorylase Kinase, domain 1"/>
    <property type="match status" value="1"/>
</dbReference>
<dbReference type="EC" id="2.7.11.1" evidence="2"/>
<evidence type="ECO:0000256" key="5">
    <source>
        <dbReference type="ARBA" id="ARBA00022553"/>
    </source>
</evidence>
<dbReference type="FunFam" id="1.10.510.10:FF:000708">
    <property type="entry name" value="serine/threonine-protein kinase par-1-like"/>
    <property type="match status" value="1"/>
</dbReference>
<evidence type="ECO:0000313" key="19">
    <source>
        <dbReference type="Proteomes" id="UP000027135"/>
    </source>
</evidence>
<proteinExistence type="inferred from homology"/>
<dbReference type="GO" id="GO:0005737">
    <property type="term" value="C:cytoplasm"/>
    <property type="evidence" value="ECO:0007669"/>
    <property type="project" value="TreeGrafter"/>
</dbReference>
<comment type="subcellular location">
    <subcellularLocation>
        <location evidence="1">Host cytoplasm</location>
    </subcellularLocation>
</comment>
<keyword evidence="6" id="KW-0808">Transferase</keyword>
<gene>
    <name evidence="18" type="ORF">L798_08061</name>
</gene>
<dbReference type="Proteomes" id="UP000027135">
    <property type="component" value="Unassembled WGS sequence"/>
</dbReference>
<dbReference type="GO" id="GO:0030430">
    <property type="term" value="C:host cell cytoplasm"/>
    <property type="evidence" value="ECO:0007669"/>
    <property type="project" value="UniProtKB-SubCell"/>
</dbReference>
<evidence type="ECO:0000256" key="10">
    <source>
        <dbReference type="ARBA" id="ARBA00023200"/>
    </source>
</evidence>
<keyword evidence="8 18" id="KW-0418">Kinase</keyword>
<keyword evidence="9 14" id="KW-0067">ATP-binding</keyword>
<feature type="domain" description="Protein kinase" evidence="17">
    <location>
        <begin position="38"/>
        <end position="288"/>
    </location>
</feature>
<dbReference type="EMBL" id="KK852715">
    <property type="protein sequence ID" value="KDR17870.1"/>
    <property type="molecule type" value="Genomic_DNA"/>
</dbReference>
<evidence type="ECO:0000256" key="6">
    <source>
        <dbReference type="ARBA" id="ARBA00022679"/>
    </source>
</evidence>
<feature type="active site" description="Proton acceptor" evidence="13">
    <location>
        <position position="165"/>
    </location>
</feature>
<evidence type="ECO:0000256" key="12">
    <source>
        <dbReference type="ARBA" id="ARBA00048679"/>
    </source>
</evidence>
<comment type="similarity">
    <text evidence="16">Belongs to the protein kinase superfamily.</text>
</comment>
<evidence type="ECO:0000313" key="18">
    <source>
        <dbReference type="EMBL" id="KDR17870.1"/>
    </source>
</evidence>
<feature type="binding site" evidence="14 15">
    <location>
        <position position="67"/>
    </location>
    <ligand>
        <name>ATP</name>
        <dbReference type="ChEBI" id="CHEBI:30616"/>
    </ligand>
</feature>
<dbReference type="InterPro" id="IPR008271">
    <property type="entry name" value="Ser/Thr_kinase_AS"/>
</dbReference>
<reference evidence="18 19" key="1">
    <citation type="journal article" date="2014" name="Nat. Commun.">
        <title>Molecular traces of alternative social organization in a termite genome.</title>
        <authorList>
            <person name="Terrapon N."/>
            <person name="Li C."/>
            <person name="Robertson H.M."/>
            <person name="Ji L."/>
            <person name="Meng X."/>
            <person name="Booth W."/>
            <person name="Chen Z."/>
            <person name="Childers C.P."/>
            <person name="Glastad K.M."/>
            <person name="Gokhale K."/>
            <person name="Gowin J."/>
            <person name="Gronenberg W."/>
            <person name="Hermansen R.A."/>
            <person name="Hu H."/>
            <person name="Hunt B.G."/>
            <person name="Huylmans A.K."/>
            <person name="Khalil S.M."/>
            <person name="Mitchell R.D."/>
            <person name="Munoz-Torres M.C."/>
            <person name="Mustard J.A."/>
            <person name="Pan H."/>
            <person name="Reese J.T."/>
            <person name="Scharf M.E."/>
            <person name="Sun F."/>
            <person name="Vogel H."/>
            <person name="Xiao J."/>
            <person name="Yang W."/>
            <person name="Yang Z."/>
            <person name="Yang Z."/>
            <person name="Zhou J."/>
            <person name="Zhu J."/>
            <person name="Brent C.S."/>
            <person name="Elsik C.G."/>
            <person name="Goodisman M.A."/>
            <person name="Liberles D.A."/>
            <person name="Roe R.M."/>
            <person name="Vargo E.L."/>
            <person name="Vilcinskas A."/>
            <person name="Wang J."/>
            <person name="Bornberg-Bauer E."/>
            <person name="Korb J."/>
            <person name="Zhang G."/>
            <person name="Liebig J."/>
        </authorList>
    </citation>
    <scope>NUCLEOTIDE SEQUENCE [LARGE SCALE GENOMIC DNA]</scope>
    <source>
        <tissue evidence="18">Whole organism</tissue>
    </source>
</reference>
<organism evidence="18 19">
    <name type="scientific">Zootermopsis nevadensis</name>
    <name type="common">Dampwood termite</name>
    <dbReference type="NCBI Taxonomy" id="136037"/>
    <lineage>
        <taxon>Eukaryota</taxon>
        <taxon>Metazoa</taxon>
        <taxon>Ecdysozoa</taxon>
        <taxon>Arthropoda</taxon>
        <taxon>Hexapoda</taxon>
        <taxon>Insecta</taxon>
        <taxon>Pterygota</taxon>
        <taxon>Neoptera</taxon>
        <taxon>Polyneoptera</taxon>
        <taxon>Dictyoptera</taxon>
        <taxon>Blattodea</taxon>
        <taxon>Blattoidea</taxon>
        <taxon>Termitoidae</taxon>
        <taxon>Termopsidae</taxon>
        <taxon>Zootermopsis</taxon>
    </lineage>
</organism>
<sequence>MMEVSDLGRSISSLLGSSSHLHSEKEKEGHCDSFERSYRVGNILGKGGFGTVYSGVRVHDGVLVAIKQIAKLKVTDWIEVGSQRVPLEVCLLKQLTHIPGVIKLLDYYEHSDCCIIIMERPDQAKDLFDYITEKICLKESVARGFFKQVVETIIQCHNAGVIHRDIKDENILVDLKSHSLKLIDFGSGTYLKDSIYTDFDGTRVYAPPEWIQYNRYHGRSATVWSLGILLYGMVCGDVPFEQDEEIMQAAVHFRTQLSNDCQDLIQKCLQIRPSDRLHLEDILQHTWMNCNLDSCADNTGSLTCVRPTRRNSVDQHSLDQASTSSQESI</sequence>
<evidence type="ECO:0000256" key="11">
    <source>
        <dbReference type="ARBA" id="ARBA00047899"/>
    </source>
</evidence>
<dbReference type="CDD" id="cd14005">
    <property type="entry name" value="STKc_PIM"/>
    <property type="match status" value="1"/>
</dbReference>
<evidence type="ECO:0000256" key="15">
    <source>
        <dbReference type="PROSITE-ProRule" id="PRU10141"/>
    </source>
</evidence>
<dbReference type="PANTHER" id="PTHR22984">
    <property type="entry name" value="SERINE/THREONINE-PROTEIN KINASE PIM"/>
    <property type="match status" value="1"/>
</dbReference>
<protein>
    <recommendedName>
        <fullName evidence="3">Serine/threonine-protein kinase 1</fullName>
        <ecNumber evidence="2">2.7.11.1</ecNumber>
    </recommendedName>
</protein>
<dbReference type="InterPro" id="IPR051138">
    <property type="entry name" value="PIM_Ser/Thr_kinase"/>
</dbReference>
<dbReference type="InterPro" id="IPR017441">
    <property type="entry name" value="Protein_kinase_ATP_BS"/>
</dbReference>
<dbReference type="OrthoDB" id="193931at2759"/>
<dbReference type="InterPro" id="IPR011009">
    <property type="entry name" value="Kinase-like_dom_sf"/>
</dbReference>
<dbReference type="PROSITE" id="PS00108">
    <property type="entry name" value="PROTEIN_KINASE_ST"/>
    <property type="match status" value="1"/>
</dbReference>
<keyword evidence="5" id="KW-0597">Phosphoprotein</keyword>
<evidence type="ECO:0000256" key="14">
    <source>
        <dbReference type="PIRSR" id="PIRSR037993-2"/>
    </source>
</evidence>
<feature type="binding site" evidence="14">
    <location>
        <position position="126"/>
    </location>
    <ligand>
        <name>ATP</name>
        <dbReference type="ChEBI" id="CHEBI:30616"/>
    </ligand>
</feature>
<dbReference type="SUPFAM" id="SSF56112">
    <property type="entry name" value="Protein kinase-like (PK-like)"/>
    <property type="match status" value="1"/>
</dbReference>
<dbReference type="OMA" id="WGTINGT"/>
<evidence type="ECO:0000256" key="3">
    <source>
        <dbReference type="ARBA" id="ARBA00016885"/>
    </source>
</evidence>
<evidence type="ECO:0000256" key="2">
    <source>
        <dbReference type="ARBA" id="ARBA00012513"/>
    </source>
</evidence>
<dbReference type="PIRSF" id="PIRSF037993">
    <property type="entry name" value="STPK_Pim-1"/>
    <property type="match status" value="1"/>
</dbReference>
<accession>A0A067RFR1</accession>
<dbReference type="InParanoid" id="A0A067RFR1"/>
<keyword evidence="10" id="KW-1035">Host cytoplasm</keyword>
<evidence type="ECO:0000256" key="1">
    <source>
        <dbReference type="ARBA" id="ARBA00004192"/>
    </source>
</evidence>
<dbReference type="Gene3D" id="1.10.510.10">
    <property type="entry name" value="Transferase(Phosphotransferase) domain 1"/>
    <property type="match status" value="1"/>
</dbReference>
<comment type="catalytic activity">
    <reaction evidence="12">
        <text>L-seryl-[protein] + ATP = O-phospho-L-seryl-[protein] + ADP + H(+)</text>
        <dbReference type="Rhea" id="RHEA:17989"/>
        <dbReference type="Rhea" id="RHEA-COMP:9863"/>
        <dbReference type="Rhea" id="RHEA-COMP:11604"/>
        <dbReference type="ChEBI" id="CHEBI:15378"/>
        <dbReference type="ChEBI" id="CHEBI:29999"/>
        <dbReference type="ChEBI" id="CHEBI:30616"/>
        <dbReference type="ChEBI" id="CHEBI:83421"/>
        <dbReference type="ChEBI" id="CHEBI:456216"/>
        <dbReference type="EC" id="2.7.11.1"/>
    </reaction>
</comment>
<keyword evidence="19" id="KW-1185">Reference proteome</keyword>
<dbReference type="PROSITE" id="PS50011">
    <property type="entry name" value="PROTEIN_KINASE_DOM"/>
    <property type="match status" value="1"/>
</dbReference>
<evidence type="ECO:0000259" key="17">
    <source>
        <dbReference type="PROSITE" id="PS50011"/>
    </source>
</evidence>
<evidence type="ECO:0000256" key="13">
    <source>
        <dbReference type="PIRSR" id="PIRSR037993-1"/>
    </source>
</evidence>
<dbReference type="GO" id="GO:0004674">
    <property type="term" value="F:protein serine/threonine kinase activity"/>
    <property type="evidence" value="ECO:0007669"/>
    <property type="project" value="UniProtKB-KW"/>
</dbReference>
<feature type="binding site" evidence="14">
    <location>
        <begin position="44"/>
        <end position="52"/>
    </location>
    <ligand>
        <name>ATP</name>
        <dbReference type="ChEBI" id="CHEBI:30616"/>
    </ligand>
</feature>
<dbReference type="PANTHER" id="PTHR22984:SF25">
    <property type="entry name" value="PROTEIN KINASE DOMAIN-CONTAINING PROTEIN"/>
    <property type="match status" value="1"/>
</dbReference>
<dbReference type="AlphaFoldDB" id="A0A067RFR1"/>
<feature type="binding site" evidence="14">
    <location>
        <position position="119"/>
    </location>
    <ligand>
        <name>ATP</name>
        <dbReference type="ChEBI" id="CHEBI:30616"/>
    </ligand>
</feature>